<gene>
    <name evidence="3" type="ORF">A9D14_04845</name>
</gene>
<dbReference type="InterPro" id="IPR054612">
    <property type="entry name" value="Phage_capsid-like_C"/>
</dbReference>
<sequence length="361" mass="39455">MSDIADLISKHTDAMEAQLEETKTIALETRGQFQELEQKMSRGGGGGVGEHSDSWGSEFTREVGHEVKGLMQTRGHIGLELKTIITSATGDSLIVPQRDQMLGLPKRRLTVRSLMSIVNVTSGSVEYPKLATRTNAADVVAEATLKPESGLTFDLETAPIRTIAHWIPASVQVLEDVPQLQSLIDEELTYGVALKEEAQLLYGDGTGQNLSGLVTNATAFADPMSLVQPTMIDLIGAAILQCSLTDVPPDGIVIHPSDWWRMRLLKDADGKYILGDPGANVTPMLFGLPVVPTQAQTIDKFLVGSFRSQTLYDRHRTRIEISTEHDDFFTRNLVAIRGEERIGMAAKRPEALIYGDFGNVT</sequence>
<proteinExistence type="predicted"/>
<evidence type="ECO:0000256" key="1">
    <source>
        <dbReference type="ARBA" id="ARBA00004328"/>
    </source>
</evidence>
<dbReference type="Pfam" id="PF05065">
    <property type="entry name" value="Phage_capsid"/>
    <property type="match status" value="1"/>
</dbReference>
<dbReference type="NCBIfam" id="TIGR01554">
    <property type="entry name" value="major_cap_HK97"/>
    <property type="match status" value="1"/>
</dbReference>
<comment type="subcellular location">
    <subcellularLocation>
        <location evidence="1">Virion</location>
    </subcellularLocation>
</comment>
<evidence type="ECO:0000259" key="2">
    <source>
        <dbReference type="Pfam" id="PF05065"/>
    </source>
</evidence>
<dbReference type="AlphaFoldDB" id="A0A1Z1FA05"/>
<dbReference type="KEGG" id="cman:A9D14_04845"/>
<dbReference type="STRING" id="450378.GCA_001661675_00970"/>
<protein>
    <recommendedName>
        <fullName evidence="2">Phage capsid-like C-terminal domain-containing protein</fullName>
    </recommendedName>
</protein>
<evidence type="ECO:0000313" key="3">
    <source>
        <dbReference type="EMBL" id="ARU15631.1"/>
    </source>
</evidence>
<evidence type="ECO:0000313" key="4">
    <source>
        <dbReference type="Proteomes" id="UP000195807"/>
    </source>
</evidence>
<dbReference type="Gene3D" id="3.30.2320.10">
    <property type="entry name" value="hypothetical protein PF0899 domain"/>
    <property type="match status" value="1"/>
</dbReference>
<keyword evidence="4" id="KW-1185">Reference proteome</keyword>
<dbReference type="Gene3D" id="3.30.2400.10">
    <property type="entry name" value="Major capsid protein gp5"/>
    <property type="match status" value="1"/>
</dbReference>
<name>A0A1Z1FA05_9SPHN</name>
<feature type="domain" description="Phage capsid-like C-terminal" evidence="2">
    <location>
        <begin position="98"/>
        <end position="357"/>
    </location>
</feature>
<organism evidence="3 4">
    <name type="scientific">Croceicoccus marinus</name>
    <dbReference type="NCBI Taxonomy" id="450378"/>
    <lineage>
        <taxon>Bacteria</taxon>
        <taxon>Pseudomonadati</taxon>
        <taxon>Pseudomonadota</taxon>
        <taxon>Alphaproteobacteria</taxon>
        <taxon>Sphingomonadales</taxon>
        <taxon>Erythrobacteraceae</taxon>
        <taxon>Croceicoccus</taxon>
    </lineage>
</organism>
<accession>A0A1Z1FA05</accession>
<dbReference type="RefSeq" id="WP_198302049.1">
    <property type="nucleotide sequence ID" value="NZ_CP019602.1"/>
</dbReference>
<dbReference type="InterPro" id="IPR024455">
    <property type="entry name" value="Phage_capsid"/>
</dbReference>
<dbReference type="SUPFAM" id="SSF56563">
    <property type="entry name" value="Major capsid protein gp5"/>
    <property type="match status" value="1"/>
</dbReference>
<dbReference type="EMBL" id="CP019602">
    <property type="protein sequence ID" value="ARU15631.1"/>
    <property type="molecule type" value="Genomic_DNA"/>
</dbReference>
<reference evidence="3 4" key="1">
    <citation type="submission" date="2017-01" db="EMBL/GenBank/DDBJ databases">
        <title>Complete genome sequence of esterase-producing bacterium Croceicoccus marinus E4A9.</title>
        <authorList>
            <person name="Wu Y.-H."/>
            <person name="Cheng H."/>
            <person name="Xu L."/>
            <person name="Huo Y.-Y."/>
            <person name="Wang C.-S."/>
            <person name="Xu X.-W."/>
        </authorList>
    </citation>
    <scope>NUCLEOTIDE SEQUENCE [LARGE SCALE GENOMIC DNA]</scope>
    <source>
        <strain evidence="3 4">E4A9</strain>
    </source>
</reference>
<dbReference type="Proteomes" id="UP000195807">
    <property type="component" value="Chromosome"/>
</dbReference>